<evidence type="ECO:0000256" key="8">
    <source>
        <dbReference type="ARBA" id="ARBA00038436"/>
    </source>
</evidence>
<keyword evidence="12" id="KW-1185">Reference proteome</keyword>
<evidence type="ECO:0000259" key="10">
    <source>
        <dbReference type="Pfam" id="PF04290"/>
    </source>
</evidence>
<evidence type="ECO:0000313" key="11">
    <source>
        <dbReference type="EMBL" id="MBC9209339.1"/>
    </source>
</evidence>
<feature type="transmembrane region" description="Helical" evidence="9">
    <location>
        <begin position="64"/>
        <end position="81"/>
    </location>
</feature>
<proteinExistence type="inferred from homology"/>
<evidence type="ECO:0000256" key="4">
    <source>
        <dbReference type="ARBA" id="ARBA00022519"/>
    </source>
</evidence>
<evidence type="ECO:0000256" key="6">
    <source>
        <dbReference type="ARBA" id="ARBA00022989"/>
    </source>
</evidence>
<evidence type="ECO:0000313" key="12">
    <source>
        <dbReference type="Proteomes" id="UP000626026"/>
    </source>
</evidence>
<evidence type="ECO:0000256" key="2">
    <source>
        <dbReference type="ARBA" id="ARBA00022448"/>
    </source>
</evidence>
<sequence>MPPAASSPLTALLRITDGLGGFAGVVAVLCMVSLLVLILVEVGMGVLGKFMPAFAGGLSFSWEYSSYLMGAVFLFGAAAGLRAGSHIRVTLLLAQARGAGMMLLEVVSTLIALGVSGFLAWSLIRFTIRAWNLGQLSSGSLTPLWIPDALLSAGATLLALQFLARLLRVILGQPTEDESLKAGGVAE</sequence>
<organism evidence="11 12">
    <name type="scientific">Teichococcus aerophilus</name>
    <dbReference type="NCBI Taxonomy" id="1224513"/>
    <lineage>
        <taxon>Bacteria</taxon>
        <taxon>Pseudomonadati</taxon>
        <taxon>Pseudomonadota</taxon>
        <taxon>Alphaproteobacteria</taxon>
        <taxon>Acetobacterales</taxon>
        <taxon>Roseomonadaceae</taxon>
        <taxon>Roseomonas</taxon>
    </lineage>
</organism>
<reference evidence="11 12" key="1">
    <citation type="journal article" date="2013" name="Int. J. Syst. Evol. Microbiol.">
        <title>Roseomonas aerophila sp. nov., isolated from air.</title>
        <authorList>
            <person name="Kim S.J."/>
            <person name="Weon H.Y."/>
            <person name="Ahn J.H."/>
            <person name="Hong S.B."/>
            <person name="Seok S.J."/>
            <person name="Whang K.S."/>
            <person name="Kwon S.W."/>
        </authorList>
    </citation>
    <scope>NUCLEOTIDE SEQUENCE [LARGE SCALE GENOMIC DNA]</scope>
    <source>
        <strain evidence="11 12">NBRC 108923</strain>
    </source>
</reference>
<gene>
    <name evidence="11" type="ORF">IBL26_21010</name>
</gene>
<dbReference type="EMBL" id="JACTVA010000052">
    <property type="protein sequence ID" value="MBC9209339.1"/>
    <property type="molecule type" value="Genomic_DNA"/>
</dbReference>
<comment type="subcellular location">
    <subcellularLocation>
        <location evidence="1 9">Cell inner membrane</location>
        <topology evidence="1 9">Multi-pass membrane protein</topology>
    </subcellularLocation>
</comment>
<feature type="transmembrane region" description="Helical" evidence="9">
    <location>
        <begin position="102"/>
        <end position="124"/>
    </location>
</feature>
<dbReference type="InterPro" id="IPR055348">
    <property type="entry name" value="DctQ"/>
</dbReference>
<evidence type="ECO:0000256" key="5">
    <source>
        <dbReference type="ARBA" id="ARBA00022692"/>
    </source>
</evidence>
<dbReference type="PANTHER" id="PTHR35011">
    <property type="entry name" value="2,3-DIKETO-L-GULONATE TRAP TRANSPORTER SMALL PERMEASE PROTEIN YIAM"/>
    <property type="match status" value="1"/>
</dbReference>
<feature type="domain" description="Tripartite ATP-independent periplasmic transporters DctQ component" evidence="10">
    <location>
        <begin position="42"/>
        <end position="170"/>
    </location>
</feature>
<comment type="subunit">
    <text evidence="9">The complex comprises the extracytoplasmic solute receptor protein and the two transmembrane proteins.</text>
</comment>
<dbReference type="InterPro" id="IPR007387">
    <property type="entry name" value="TRAP_DctQ"/>
</dbReference>
<keyword evidence="2 9" id="KW-0813">Transport</keyword>
<keyword evidence="6 9" id="KW-1133">Transmembrane helix</keyword>
<keyword evidence="7 9" id="KW-0472">Membrane</keyword>
<accession>A0ABR7RRU3</accession>
<keyword evidence="4 9" id="KW-0997">Cell inner membrane</keyword>
<comment type="similarity">
    <text evidence="8 9">Belongs to the TRAP transporter small permease family.</text>
</comment>
<keyword evidence="5 9" id="KW-0812">Transmembrane</keyword>
<comment type="caution">
    <text evidence="11">The sequence shown here is derived from an EMBL/GenBank/DDBJ whole genome shotgun (WGS) entry which is preliminary data.</text>
</comment>
<dbReference type="Pfam" id="PF04290">
    <property type="entry name" value="DctQ"/>
    <property type="match status" value="1"/>
</dbReference>
<name>A0ABR7RRU3_9PROT</name>
<feature type="transmembrane region" description="Helical" evidence="9">
    <location>
        <begin position="144"/>
        <end position="164"/>
    </location>
</feature>
<feature type="transmembrane region" description="Helical" evidence="9">
    <location>
        <begin position="21"/>
        <end position="44"/>
    </location>
</feature>
<evidence type="ECO:0000256" key="9">
    <source>
        <dbReference type="RuleBase" id="RU369079"/>
    </source>
</evidence>
<dbReference type="PANTHER" id="PTHR35011:SF10">
    <property type="entry name" value="TRAP TRANSPORTER SMALL PERMEASE PROTEIN"/>
    <property type="match status" value="1"/>
</dbReference>
<dbReference type="RefSeq" id="WP_187786477.1">
    <property type="nucleotide sequence ID" value="NZ_JACTVA010000052.1"/>
</dbReference>
<comment type="function">
    <text evidence="9">Part of the tripartite ATP-independent periplasmic (TRAP) transport system.</text>
</comment>
<evidence type="ECO:0000256" key="7">
    <source>
        <dbReference type="ARBA" id="ARBA00023136"/>
    </source>
</evidence>
<evidence type="ECO:0000256" key="1">
    <source>
        <dbReference type="ARBA" id="ARBA00004429"/>
    </source>
</evidence>
<keyword evidence="3" id="KW-1003">Cell membrane</keyword>
<dbReference type="Proteomes" id="UP000626026">
    <property type="component" value="Unassembled WGS sequence"/>
</dbReference>
<evidence type="ECO:0000256" key="3">
    <source>
        <dbReference type="ARBA" id="ARBA00022475"/>
    </source>
</evidence>
<protein>
    <recommendedName>
        <fullName evidence="9">TRAP transporter small permease protein</fullName>
    </recommendedName>
</protein>